<keyword evidence="10 12" id="KW-0472">Membrane</keyword>
<evidence type="ECO:0000256" key="14">
    <source>
        <dbReference type="RuleBase" id="RU003357"/>
    </source>
</evidence>
<dbReference type="PROSITE" id="PS01156">
    <property type="entry name" value="TONB_DEPENDENT_REC_2"/>
    <property type="match status" value="1"/>
</dbReference>
<proteinExistence type="inferred from homology"/>
<keyword evidence="7" id="KW-0408">Iron</keyword>
<feature type="short sequence motif" description="TonB C-terminal box" evidence="13">
    <location>
        <begin position="689"/>
        <end position="706"/>
    </location>
</feature>
<keyword evidence="3 12" id="KW-1134">Transmembrane beta strand</keyword>
<dbReference type="PANTHER" id="PTHR32552">
    <property type="entry name" value="FERRICHROME IRON RECEPTOR-RELATED"/>
    <property type="match status" value="1"/>
</dbReference>
<accession>A0A6C0U157</accession>
<evidence type="ECO:0000256" key="10">
    <source>
        <dbReference type="ARBA" id="ARBA00023136"/>
    </source>
</evidence>
<evidence type="ECO:0000256" key="6">
    <source>
        <dbReference type="ARBA" id="ARBA00022729"/>
    </source>
</evidence>
<feature type="chain" id="PRO_5025532308" evidence="15">
    <location>
        <begin position="23"/>
        <end position="706"/>
    </location>
</feature>
<evidence type="ECO:0000256" key="12">
    <source>
        <dbReference type="PROSITE-ProRule" id="PRU01360"/>
    </source>
</evidence>
<evidence type="ECO:0000256" key="2">
    <source>
        <dbReference type="ARBA" id="ARBA00022448"/>
    </source>
</evidence>
<dbReference type="Pfam" id="PF00593">
    <property type="entry name" value="TonB_dep_Rec_b-barrel"/>
    <property type="match status" value="1"/>
</dbReference>
<evidence type="ECO:0000256" key="1">
    <source>
        <dbReference type="ARBA" id="ARBA00004571"/>
    </source>
</evidence>
<keyword evidence="19" id="KW-1185">Reference proteome</keyword>
<dbReference type="InterPro" id="IPR000531">
    <property type="entry name" value="Beta-barrel_TonB"/>
</dbReference>
<evidence type="ECO:0000256" key="5">
    <source>
        <dbReference type="ARBA" id="ARBA00022692"/>
    </source>
</evidence>
<evidence type="ECO:0000256" key="9">
    <source>
        <dbReference type="ARBA" id="ARBA00023077"/>
    </source>
</evidence>
<feature type="domain" description="TonB-dependent receptor plug" evidence="17">
    <location>
        <begin position="43"/>
        <end position="151"/>
    </location>
</feature>
<dbReference type="EMBL" id="CP048711">
    <property type="protein sequence ID" value="QIB65299.1"/>
    <property type="molecule type" value="Genomic_DNA"/>
</dbReference>
<dbReference type="Gene3D" id="2.40.170.20">
    <property type="entry name" value="TonB-dependent receptor, beta-barrel domain"/>
    <property type="match status" value="1"/>
</dbReference>
<keyword evidence="5 12" id="KW-0812">Transmembrane</keyword>
<dbReference type="GO" id="GO:0006826">
    <property type="term" value="P:iron ion transport"/>
    <property type="evidence" value="ECO:0007669"/>
    <property type="project" value="UniProtKB-KW"/>
</dbReference>
<keyword evidence="4" id="KW-0410">Iron transport</keyword>
<dbReference type="PROSITE" id="PS52016">
    <property type="entry name" value="TONB_DEPENDENT_REC_3"/>
    <property type="match status" value="1"/>
</dbReference>
<evidence type="ECO:0000256" key="4">
    <source>
        <dbReference type="ARBA" id="ARBA00022496"/>
    </source>
</evidence>
<organism evidence="18 19">
    <name type="scientific">Kineobactrum salinum</name>
    <dbReference type="NCBI Taxonomy" id="2708301"/>
    <lineage>
        <taxon>Bacteria</taxon>
        <taxon>Pseudomonadati</taxon>
        <taxon>Pseudomonadota</taxon>
        <taxon>Gammaproteobacteria</taxon>
        <taxon>Cellvibrionales</taxon>
        <taxon>Halieaceae</taxon>
        <taxon>Kineobactrum</taxon>
    </lineage>
</organism>
<evidence type="ECO:0000259" key="17">
    <source>
        <dbReference type="Pfam" id="PF07715"/>
    </source>
</evidence>
<name>A0A6C0U157_9GAMM</name>
<keyword evidence="8" id="KW-0406">Ion transport</keyword>
<dbReference type="GO" id="GO:0009279">
    <property type="term" value="C:cell outer membrane"/>
    <property type="evidence" value="ECO:0007669"/>
    <property type="project" value="UniProtKB-SubCell"/>
</dbReference>
<comment type="subcellular location">
    <subcellularLocation>
        <location evidence="1 12">Cell outer membrane</location>
        <topology evidence="1 12">Multi-pass membrane protein</topology>
    </subcellularLocation>
</comment>
<keyword evidence="9 14" id="KW-0798">TonB box</keyword>
<keyword evidence="18" id="KW-0675">Receptor</keyword>
<evidence type="ECO:0000256" key="11">
    <source>
        <dbReference type="ARBA" id="ARBA00023237"/>
    </source>
</evidence>
<evidence type="ECO:0000313" key="19">
    <source>
        <dbReference type="Proteomes" id="UP000477680"/>
    </source>
</evidence>
<feature type="domain" description="TonB-dependent receptor-like beta-barrel" evidence="16">
    <location>
        <begin position="248"/>
        <end position="670"/>
    </location>
</feature>
<dbReference type="AlphaFoldDB" id="A0A6C0U157"/>
<gene>
    <name evidence="18" type="ORF">G3T16_07675</name>
</gene>
<evidence type="ECO:0000256" key="13">
    <source>
        <dbReference type="PROSITE-ProRule" id="PRU10144"/>
    </source>
</evidence>
<keyword evidence="2 12" id="KW-0813">Transport</keyword>
<evidence type="ECO:0000256" key="15">
    <source>
        <dbReference type="SAM" id="SignalP"/>
    </source>
</evidence>
<reference evidence="18 19" key="1">
    <citation type="submission" date="2020-02" db="EMBL/GenBank/DDBJ databases">
        <title>Genome sequencing for Kineobactrum sp. M2.</title>
        <authorList>
            <person name="Park S.-J."/>
        </authorList>
    </citation>
    <scope>NUCLEOTIDE SEQUENCE [LARGE SCALE GENOMIC DNA]</scope>
    <source>
        <strain evidence="18 19">M2</strain>
    </source>
</reference>
<dbReference type="InterPro" id="IPR039426">
    <property type="entry name" value="TonB-dep_rcpt-like"/>
</dbReference>
<dbReference type="CDD" id="cd01347">
    <property type="entry name" value="ligand_gated_channel"/>
    <property type="match status" value="1"/>
</dbReference>
<sequence length="706" mass="77316">MRKALLGKAVLATLIPAIHAQAWGAGLVIEEVVVTAQKRLESIQDIPVAASAFTAAGLRERGLADPQDLSRATPNLDIFSAFGETAPKVTIRGIGSSSFNQNTESTAVIYLDEFPLNPTPAKLPQFFDLERVEILRGPQGTLYGKNTTGGAINLITRRPSGATGGHLTLTAGKYGQLDAEGAFETALAGDWSLRVAGRSQHRDGYGTNLANGEDIYDKEALAARVGLLYEGAQLTSYLKAWVHKSGADGYYIKTRQTDFAGNPAPANPITGAVTVAPDDPYRGAWNEAHNEVENRGLNANIDYDLGAHTLSLVTGYLESDNHNDTDCDGTDSELCRIDYVLEAEEFSAELRLASNLDGPFNYIAGLSYFREQLDIDNFYNLIFGTAQFTQAGEQTATAAAIFADGSYQLSDRLELLGGIRWTRDEKEIRFAGHTVAASPFLIDDSETWTEPGYRAGLSWSAAEDATLYATYSHGYRSGAYDTGLISDPTAQGVATDPEFVDNYELGLKSFWLDRRLQLNAALFYMEFTDQQLLVVRPGSLCCSQDNAGESEIRGLELEGQWLATQALTIGYAATWLDAEYTQWDKDGRDLAGQALPNAPEYQLSLSPEYAVPAWEGEVFVAVDYSYVGETRVGNDFDRLERDIQGSHSLVDARLGYRGETYDLLLWGKNLGDKAILRDYLDLSSFGFVQTLYGEPRSYGITLNYRF</sequence>
<dbReference type="KEGG" id="kim:G3T16_07675"/>
<dbReference type="Pfam" id="PF07715">
    <property type="entry name" value="Plug"/>
    <property type="match status" value="1"/>
</dbReference>
<comment type="similarity">
    <text evidence="12 14">Belongs to the TonB-dependent receptor family.</text>
</comment>
<evidence type="ECO:0000256" key="8">
    <source>
        <dbReference type="ARBA" id="ARBA00023065"/>
    </source>
</evidence>
<evidence type="ECO:0000256" key="3">
    <source>
        <dbReference type="ARBA" id="ARBA00022452"/>
    </source>
</evidence>
<dbReference type="SUPFAM" id="SSF56935">
    <property type="entry name" value="Porins"/>
    <property type="match status" value="1"/>
</dbReference>
<keyword evidence="11 12" id="KW-0998">Cell outer membrane</keyword>
<keyword evidence="6 15" id="KW-0732">Signal</keyword>
<evidence type="ECO:0000313" key="18">
    <source>
        <dbReference type="EMBL" id="QIB65299.1"/>
    </source>
</evidence>
<dbReference type="RefSeq" id="WP_163494539.1">
    <property type="nucleotide sequence ID" value="NZ_CP048711.1"/>
</dbReference>
<evidence type="ECO:0000256" key="7">
    <source>
        <dbReference type="ARBA" id="ARBA00023004"/>
    </source>
</evidence>
<feature type="signal peptide" evidence="15">
    <location>
        <begin position="1"/>
        <end position="22"/>
    </location>
</feature>
<evidence type="ECO:0000259" key="16">
    <source>
        <dbReference type="Pfam" id="PF00593"/>
    </source>
</evidence>
<dbReference type="InterPro" id="IPR010917">
    <property type="entry name" value="TonB_rcpt_CS"/>
</dbReference>
<dbReference type="InterPro" id="IPR012910">
    <property type="entry name" value="Plug_dom"/>
</dbReference>
<dbReference type="PANTHER" id="PTHR32552:SF81">
    <property type="entry name" value="TONB-DEPENDENT OUTER MEMBRANE RECEPTOR"/>
    <property type="match status" value="1"/>
</dbReference>
<protein>
    <submittedName>
        <fullName evidence="18">TonB-dependent receptor</fullName>
    </submittedName>
</protein>
<dbReference type="InterPro" id="IPR036942">
    <property type="entry name" value="Beta-barrel_TonB_sf"/>
</dbReference>
<dbReference type="Proteomes" id="UP000477680">
    <property type="component" value="Chromosome"/>
</dbReference>